<evidence type="ECO:0000259" key="1">
    <source>
        <dbReference type="PROSITE" id="PS50943"/>
    </source>
</evidence>
<sequence length="78" mass="8985">MLGEKIDRRRRELKLSQKQLADRSGLSPQYVNMLIHNQRGQRIGIDAAYRLAKALRVSQKFFSSESSYADSMSRKAAR</sequence>
<gene>
    <name evidence="2" type="ORF">HNQ08_002152</name>
</gene>
<dbReference type="SUPFAM" id="SSF47413">
    <property type="entry name" value="lambda repressor-like DNA-binding domains"/>
    <property type="match status" value="1"/>
</dbReference>
<dbReference type="GO" id="GO:0003677">
    <property type="term" value="F:DNA binding"/>
    <property type="evidence" value="ECO:0007669"/>
    <property type="project" value="InterPro"/>
</dbReference>
<organism evidence="2 3">
    <name type="scientific">Deinococcus humi</name>
    <dbReference type="NCBI Taxonomy" id="662880"/>
    <lineage>
        <taxon>Bacteria</taxon>
        <taxon>Thermotogati</taxon>
        <taxon>Deinococcota</taxon>
        <taxon>Deinococci</taxon>
        <taxon>Deinococcales</taxon>
        <taxon>Deinococcaceae</taxon>
        <taxon>Deinococcus</taxon>
    </lineage>
</organism>
<dbReference type="AlphaFoldDB" id="A0A7W8JWP4"/>
<evidence type="ECO:0000313" key="3">
    <source>
        <dbReference type="Proteomes" id="UP000552709"/>
    </source>
</evidence>
<dbReference type="RefSeq" id="WP_184131217.1">
    <property type="nucleotide sequence ID" value="NZ_JACHFL010000004.1"/>
</dbReference>
<name>A0A7W8JWP4_9DEIO</name>
<dbReference type="CDD" id="cd00093">
    <property type="entry name" value="HTH_XRE"/>
    <property type="match status" value="1"/>
</dbReference>
<evidence type="ECO:0000313" key="2">
    <source>
        <dbReference type="EMBL" id="MBB5363054.1"/>
    </source>
</evidence>
<accession>A0A7W8JWP4</accession>
<dbReference type="PROSITE" id="PS50943">
    <property type="entry name" value="HTH_CROC1"/>
    <property type="match status" value="1"/>
</dbReference>
<dbReference type="Gene3D" id="1.10.260.40">
    <property type="entry name" value="lambda repressor-like DNA-binding domains"/>
    <property type="match status" value="1"/>
</dbReference>
<feature type="domain" description="HTH cro/C1-type" evidence="1">
    <location>
        <begin position="6"/>
        <end position="62"/>
    </location>
</feature>
<dbReference type="InterPro" id="IPR001387">
    <property type="entry name" value="Cro/C1-type_HTH"/>
</dbReference>
<keyword evidence="3" id="KW-1185">Reference proteome</keyword>
<dbReference type="EMBL" id="JACHFL010000004">
    <property type="protein sequence ID" value="MBB5363054.1"/>
    <property type="molecule type" value="Genomic_DNA"/>
</dbReference>
<dbReference type="Pfam" id="PF01381">
    <property type="entry name" value="HTH_3"/>
    <property type="match status" value="1"/>
</dbReference>
<proteinExistence type="predicted"/>
<dbReference type="InterPro" id="IPR010982">
    <property type="entry name" value="Lambda_DNA-bd_dom_sf"/>
</dbReference>
<comment type="caution">
    <text evidence="2">The sequence shown here is derived from an EMBL/GenBank/DDBJ whole genome shotgun (WGS) entry which is preliminary data.</text>
</comment>
<reference evidence="2 3" key="1">
    <citation type="submission" date="2020-08" db="EMBL/GenBank/DDBJ databases">
        <title>Genomic Encyclopedia of Type Strains, Phase IV (KMG-IV): sequencing the most valuable type-strain genomes for metagenomic binning, comparative biology and taxonomic classification.</title>
        <authorList>
            <person name="Goeker M."/>
        </authorList>
    </citation>
    <scope>NUCLEOTIDE SEQUENCE [LARGE SCALE GENOMIC DNA]</scope>
    <source>
        <strain evidence="2 3">DSM 27939</strain>
    </source>
</reference>
<dbReference type="SMART" id="SM00530">
    <property type="entry name" value="HTH_XRE"/>
    <property type="match status" value="1"/>
</dbReference>
<protein>
    <submittedName>
        <fullName evidence="2">Transcriptional regulator with XRE-family HTH domain</fullName>
    </submittedName>
</protein>
<dbReference type="Proteomes" id="UP000552709">
    <property type="component" value="Unassembled WGS sequence"/>
</dbReference>